<evidence type="ECO:0000256" key="1">
    <source>
        <dbReference type="ARBA" id="ARBA00023239"/>
    </source>
</evidence>
<dbReference type="RefSeq" id="WP_195079946.1">
    <property type="nucleotide sequence ID" value="NZ_JAYESH010000002.1"/>
</dbReference>
<accession>A0ABU6AVF7</accession>
<dbReference type="Gene3D" id="3.20.20.140">
    <property type="entry name" value="Metal-dependent hydrolases"/>
    <property type="match status" value="1"/>
</dbReference>
<name>A0ABU6AVF7_9NOCA</name>
<gene>
    <name evidence="3" type="ORF">U3653_15315</name>
</gene>
<organism evidence="3 4">
    <name type="scientific">Nocardia implantans</name>
    <dbReference type="NCBI Taxonomy" id="3108168"/>
    <lineage>
        <taxon>Bacteria</taxon>
        <taxon>Bacillati</taxon>
        <taxon>Actinomycetota</taxon>
        <taxon>Actinomycetes</taxon>
        <taxon>Mycobacteriales</taxon>
        <taxon>Nocardiaceae</taxon>
        <taxon>Nocardia</taxon>
    </lineage>
</organism>
<dbReference type="Proteomes" id="UP001348098">
    <property type="component" value="Unassembled WGS sequence"/>
</dbReference>
<dbReference type="PANTHER" id="PTHR21240">
    <property type="entry name" value="2-AMINO-3-CARBOXYLMUCONATE-6-SEMIALDEHYDE DECARBOXYLASE"/>
    <property type="match status" value="1"/>
</dbReference>
<dbReference type="InterPro" id="IPR032465">
    <property type="entry name" value="ACMSD"/>
</dbReference>
<reference evidence="3 4" key="1">
    <citation type="submission" date="2023-12" db="EMBL/GenBank/DDBJ databases">
        <title>novel species in genus Nocarida.</title>
        <authorList>
            <person name="Li Z."/>
        </authorList>
    </citation>
    <scope>NUCLEOTIDE SEQUENCE [LARGE SCALE GENOMIC DNA]</scope>
    <source>
        <strain evidence="3 4">CDC186</strain>
    </source>
</reference>
<protein>
    <submittedName>
        <fullName evidence="3">Amidohydrolase family protein</fullName>
    </submittedName>
</protein>
<feature type="domain" description="Amidohydrolase-related" evidence="2">
    <location>
        <begin position="102"/>
        <end position="397"/>
    </location>
</feature>
<keyword evidence="1" id="KW-0456">Lyase</keyword>
<comment type="caution">
    <text evidence="3">The sequence shown here is derived from an EMBL/GenBank/DDBJ whole genome shotgun (WGS) entry which is preliminary data.</text>
</comment>
<evidence type="ECO:0000313" key="4">
    <source>
        <dbReference type="Proteomes" id="UP001348098"/>
    </source>
</evidence>
<evidence type="ECO:0000259" key="2">
    <source>
        <dbReference type="Pfam" id="PF04909"/>
    </source>
</evidence>
<dbReference type="InterPro" id="IPR006680">
    <property type="entry name" value="Amidohydro-rel"/>
</dbReference>
<keyword evidence="4" id="KW-1185">Reference proteome</keyword>
<dbReference type="EMBL" id="JAYKYQ010000005">
    <property type="protein sequence ID" value="MEB3511399.1"/>
    <property type="molecule type" value="Genomic_DNA"/>
</dbReference>
<dbReference type="PANTHER" id="PTHR21240:SF28">
    <property type="entry name" value="ISO-OROTATE DECARBOXYLASE (EUROFUNG)"/>
    <property type="match status" value="1"/>
</dbReference>
<proteinExistence type="predicted"/>
<dbReference type="InterPro" id="IPR032466">
    <property type="entry name" value="Metal_Hydrolase"/>
</dbReference>
<sequence length="398" mass="45319">MSKVDLPYQLFDADNHLYETKEALTRHLPKEYEGAIQYVEINGRTKIAVLGQISEYIPNPTFEVVARPGAMEEYFKHGNPEGKSRREIFGKSMKAIEAFRNPEARLKVMDDLQLQRALMFPTLASLVEERMRHHPELIHAVIESLNRWMLDDWGQDGGFVHSGRIFTVPVITLPIVERAIAELNWAVVEHGAKAILVRPAPVPGFKGMRSFALPEFDPFWKRVVELDVLVTMHSSDSGYSRFDAEWDGNSLEMLPFQTNTFAMTNQWRPVTDAVASWVCHGALNRFPELKIAVIENGSAWLEPLLQQLSDVYKKAPEGFGFRDPIEAIKQSLYVSPFWEEDLQRLSEVMGADHVLFGSDWPHPEGLAEPARYIHEIKDMPLENQAKIMGGNLARLLKV</sequence>
<dbReference type="Pfam" id="PF04909">
    <property type="entry name" value="Amidohydro_2"/>
    <property type="match status" value="1"/>
</dbReference>
<dbReference type="SUPFAM" id="SSF51556">
    <property type="entry name" value="Metallo-dependent hydrolases"/>
    <property type="match status" value="1"/>
</dbReference>
<evidence type="ECO:0000313" key="3">
    <source>
        <dbReference type="EMBL" id="MEB3511399.1"/>
    </source>
</evidence>